<dbReference type="EMBL" id="KB467942">
    <property type="protein sequence ID" value="PCH37666.1"/>
    <property type="molecule type" value="Genomic_DNA"/>
</dbReference>
<organism evidence="1 2">
    <name type="scientific">Wolfiporia cocos (strain MD-104)</name>
    <name type="common">Brown rot fungus</name>
    <dbReference type="NCBI Taxonomy" id="742152"/>
    <lineage>
        <taxon>Eukaryota</taxon>
        <taxon>Fungi</taxon>
        <taxon>Dikarya</taxon>
        <taxon>Basidiomycota</taxon>
        <taxon>Agaricomycotina</taxon>
        <taxon>Agaricomycetes</taxon>
        <taxon>Polyporales</taxon>
        <taxon>Phaeolaceae</taxon>
        <taxon>Wolfiporia</taxon>
    </lineage>
</organism>
<proteinExistence type="predicted"/>
<feature type="non-terminal residue" evidence="1">
    <location>
        <position position="1"/>
    </location>
</feature>
<evidence type="ECO:0000313" key="1">
    <source>
        <dbReference type="EMBL" id="PCH37666.1"/>
    </source>
</evidence>
<dbReference type="Proteomes" id="UP000218811">
    <property type="component" value="Unassembled WGS sequence"/>
</dbReference>
<keyword evidence="2" id="KW-1185">Reference proteome</keyword>
<accession>A0A2H3J632</accession>
<name>A0A2H3J632_WOLCO</name>
<sequence>VHAIALSAKQGLRYVTCSTQTKETAHDLVYQLSTFQNDSCHCIVLRPDAQCCAYRTATSAVSYLPESVGRHGLTRPAGSHVHLTFPQPL</sequence>
<evidence type="ECO:0000313" key="2">
    <source>
        <dbReference type="Proteomes" id="UP000218811"/>
    </source>
</evidence>
<gene>
    <name evidence="1" type="ORF">WOLCODRAFT_135763</name>
</gene>
<dbReference type="AlphaFoldDB" id="A0A2H3J632"/>
<reference evidence="1 2" key="1">
    <citation type="journal article" date="2012" name="Science">
        <title>The Paleozoic origin of enzymatic lignin decomposition reconstructed from 31 fungal genomes.</title>
        <authorList>
            <person name="Floudas D."/>
            <person name="Binder M."/>
            <person name="Riley R."/>
            <person name="Barry K."/>
            <person name="Blanchette R.A."/>
            <person name="Henrissat B."/>
            <person name="Martinez A.T."/>
            <person name="Otillar R."/>
            <person name="Spatafora J.W."/>
            <person name="Yadav J.S."/>
            <person name="Aerts A."/>
            <person name="Benoit I."/>
            <person name="Boyd A."/>
            <person name="Carlson A."/>
            <person name="Copeland A."/>
            <person name="Coutinho P.M."/>
            <person name="de Vries R.P."/>
            <person name="Ferreira P."/>
            <person name="Findley K."/>
            <person name="Foster B."/>
            <person name="Gaskell J."/>
            <person name="Glotzer D."/>
            <person name="Gorecki P."/>
            <person name="Heitman J."/>
            <person name="Hesse C."/>
            <person name="Hori C."/>
            <person name="Igarashi K."/>
            <person name="Jurgens J.A."/>
            <person name="Kallen N."/>
            <person name="Kersten P."/>
            <person name="Kohler A."/>
            <person name="Kuees U."/>
            <person name="Kumar T.K.A."/>
            <person name="Kuo A."/>
            <person name="LaButti K."/>
            <person name="Larrondo L.F."/>
            <person name="Lindquist E."/>
            <person name="Ling A."/>
            <person name="Lombard V."/>
            <person name="Lucas S."/>
            <person name="Lundell T."/>
            <person name="Martin R."/>
            <person name="McLaughlin D.J."/>
            <person name="Morgenstern I."/>
            <person name="Morin E."/>
            <person name="Murat C."/>
            <person name="Nagy L.G."/>
            <person name="Nolan M."/>
            <person name="Ohm R.A."/>
            <person name="Patyshakuliyeva A."/>
            <person name="Rokas A."/>
            <person name="Ruiz-Duenas F.J."/>
            <person name="Sabat G."/>
            <person name="Salamov A."/>
            <person name="Samejima M."/>
            <person name="Schmutz J."/>
            <person name="Slot J.C."/>
            <person name="St John F."/>
            <person name="Stenlid J."/>
            <person name="Sun H."/>
            <person name="Sun S."/>
            <person name="Syed K."/>
            <person name="Tsang A."/>
            <person name="Wiebenga A."/>
            <person name="Young D."/>
            <person name="Pisabarro A."/>
            <person name="Eastwood D.C."/>
            <person name="Martin F."/>
            <person name="Cullen D."/>
            <person name="Grigoriev I.V."/>
            <person name="Hibbett D.S."/>
        </authorList>
    </citation>
    <scope>NUCLEOTIDE SEQUENCE [LARGE SCALE GENOMIC DNA]</scope>
    <source>
        <strain evidence="1 2">MD-104</strain>
    </source>
</reference>
<protein>
    <submittedName>
        <fullName evidence="1">Uncharacterized protein</fullName>
    </submittedName>
</protein>